<dbReference type="Gene3D" id="3.40.30.10">
    <property type="entry name" value="Glutaredoxin"/>
    <property type="match status" value="1"/>
</dbReference>
<keyword evidence="3" id="KW-1185">Reference proteome</keyword>
<dbReference type="SUPFAM" id="SSF52833">
    <property type="entry name" value="Thioredoxin-like"/>
    <property type="match status" value="1"/>
</dbReference>
<dbReference type="PROSITE" id="PS51352">
    <property type="entry name" value="THIOREDOXIN_2"/>
    <property type="match status" value="1"/>
</dbReference>
<dbReference type="InterPro" id="IPR050553">
    <property type="entry name" value="Thioredoxin_ResA/DsbE_sf"/>
</dbReference>
<comment type="caution">
    <text evidence="2">The sequence shown here is derived from an EMBL/GenBank/DDBJ whole genome shotgun (WGS) entry which is preliminary data.</text>
</comment>
<feature type="domain" description="Thioredoxin" evidence="1">
    <location>
        <begin position="13"/>
        <end position="180"/>
    </location>
</feature>
<evidence type="ECO:0000313" key="2">
    <source>
        <dbReference type="EMBL" id="MBE8721174.1"/>
    </source>
</evidence>
<dbReference type="InterPro" id="IPR036249">
    <property type="entry name" value="Thioredoxin-like_sf"/>
</dbReference>
<dbReference type="PANTHER" id="PTHR42852">
    <property type="entry name" value="THIOL:DISULFIDE INTERCHANGE PROTEIN DSBE"/>
    <property type="match status" value="1"/>
</dbReference>
<organism evidence="2 3">
    <name type="scientific">Sphingobacterium pedocola</name>
    <dbReference type="NCBI Taxonomy" id="2082722"/>
    <lineage>
        <taxon>Bacteria</taxon>
        <taxon>Pseudomonadati</taxon>
        <taxon>Bacteroidota</taxon>
        <taxon>Sphingobacteriia</taxon>
        <taxon>Sphingobacteriales</taxon>
        <taxon>Sphingobacteriaceae</taxon>
        <taxon>Sphingobacterium</taxon>
    </lineage>
</organism>
<evidence type="ECO:0000313" key="3">
    <source>
        <dbReference type="Proteomes" id="UP000618319"/>
    </source>
</evidence>
<dbReference type="PANTHER" id="PTHR42852:SF13">
    <property type="entry name" value="PROTEIN DIPZ"/>
    <property type="match status" value="1"/>
</dbReference>
<evidence type="ECO:0000259" key="1">
    <source>
        <dbReference type="PROSITE" id="PS51352"/>
    </source>
</evidence>
<proteinExistence type="predicted"/>
<accession>A0ABR9T7W1</accession>
<dbReference type="Pfam" id="PF00578">
    <property type="entry name" value="AhpC-TSA"/>
    <property type="match status" value="1"/>
</dbReference>
<dbReference type="Proteomes" id="UP000618319">
    <property type="component" value="Unassembled WGS sequence"/>
</dbReference>
<dbReference type="EMBL" id="PSKQ01000019">
    <property type="protein sequence ID" value="MBE8721174.1"/>
    <property type="molecule type" value="Genomic_DNA"/>
</dbReference>
<dbReference type="InterPro" id="IPR013766">
    <property type="entry name" value="Thioredoxin_domain"/>
</dbReference>
<protein>
    <recommendedName>
        <fullName evidence="1">Thioredoxin domain-containing protein</fullName>
    </recommendedName>
</protein>
<name>A0ABR9T7W1_9SPHI</name>
<gene>
    <name evidence="2" type="ORF">C4F40_10605</name>
</gene>
<sequence>MFMNRLLILILLVLSGSEVGAQGILRHDNDPYAQSHNVFYPSGDTGIISMDAYKGKIVILDFWNRFCVSCIQQMPKLYDLQNRFANDIIILPVTADNLQHTREMYNRQKGGNYEMRLPTIYADTVLTRLFAIKGFPKAIWINRQGEFLAQTAGEAVEATMIQMVSSGDLTFLDRVATVRADRFKDNLSTVPTTTQEAKDVFSLRITPYNKYLSTSSLLQEDGPLANNKLTILNSTLLDIIKSLYSHSENVFLQNLGNDMKNRRIRMSTDVARRYLTMDSLRNIKDFSAKTEFRETQLHCVFATGHDTINMKDLKALALKTVELTFGIRAFVQPERQVCLEIKDIPKAFDPPDYALIKLENRVSINTGSALINFLNNNFVDQPLVVFANPSFEVSNLGFVLDRSEGYEGILRRLGELGFSMQLEERYVDVLRIE</sequence>
<reference evidence="2 3" key="1">
    <citation type="submission" date="2018-02" db="EMBL/GenBank/DDBJ databases">
        <title>Sphingobacterium KA21.</title>
        <authorList>
            <person name="Vasarhelyi B.M."/>
            <person name="Deshmukh S."/>
            <person name="Balint B."/>
            <person name="Kukolya J."/>
        </authorList>
    </citation>
    <scope>NUCLEOTIDE SEQUENCE [LARGE SCALE GENOMIC DNA]</scope>
    <source>
        <strain evidence="2 3">Ka21</strain>
    </source>
</reference>
<dbReference type="InterPro" id="IPR000866">
    <property type="entry name" value="AhpC/TSA"/>
</dbReference>